<keyword evidence="1" id="KW-0378">Hydrolase</keyword>
<sequence length="222" mass="24619">MPEIMLVRHAQASFGKSDYDVLSELGHQQAFALGQSLAERATALPDKIYIGAQRRHRETLEGLAAGFCLDPSSAIVHEGLNEFNAGELIAARYGSEDLPADVRGDRRRYFRALRDVVLAWQRDEIDNPPESWRDFSSRVLRARDEMIAEKGRVLAVSSGGAISRIIVSVLDAPAPQMISLQLQMRNCAVSTLVGSANGMFLHAFNEVPYLRSQADERLMTYA</sequence>
<dbReference type="RefSeq" id="WP_183827573.1">
    <property type="nucleotide sequence ID" value="NZ_JACHEU010000001.1"/>
</dbReference>
<dbReference type="InterPro" id="IPR051021">
    <property type="entry name" value="Mito_Ser/Thr_phosphatase"/>
</dbReference>
<comment type="caution">
    <text evidence="2">The sequence shown here is derived from an EMBL/GenBank/DDBJ whole genome shotgun (WGS) entry which is preliminary data.</text>
</comment>
<reference evidence="2 3" key="1">
    <citation type="submission" date="2020-08" db="EMBL/GenBank/DDBJ databases">
        <title>Genomic Encyclopedia of Type Strains, Phase IV (KMG-IV): sequencing the most valuable type-strain genomes for metagenomic binning, comparative biology and taxonomic classification.</title>
        <authorList>
            <person name="Goeker M."/>
        </authorList>
    </citation>
    <scope>NUCLEOTIDE SEQUENCE [LARGE SCALE GENOMIC DNA]</scope>
    <source>
        <strain evidence="2 3">DSM 11099</strain>
    </source>
</reference>
<dbReference type="EMBL" id="JACHEU010000001">
    <property type="protein sequence ID" value="MBB6011956.1"/>
    <property type="molecule type" value="Genomic_DNA"/>
</dbReference>
<evidence type="ECO:0000313" key="2">
    <source>
        <dbReference type="EMBL" id="MBB6011956.1"/>
    </source>
</evidence>
<dbReference type="InterPro" id="IPR029033">
    <property type="entry name" value="His_PPase_superfam"/>
</dbReference>
<proteinExistence type="predicted"/>
<dbReference type="SMART" id="SM00855">
    <property type="entry name" value="PGAM"/>
    <property type="match status" value="1"/>
</dbReference>
<dbReference type="Gene3D" id="3.40.50.1240">
    <property type="entry name" value="Phosphoglycerate mutase-like"/>
    <property type="match status" value="1"/>
</dbReference>
<protein>
    <submittedName>
        <fullName evidence="2">Broad specificity phosphatase PhoE</fullName>
    </submittedName>
</protein>
<gene>
    <name evidence="2" type="ORF">HNR59_001301</name>
</gene>
<keyword evidence="3" id="KW-1185">Reference proteome</keyword>
<dbReference type="PANTHER" id="PTHR20935">
    <property type="entry name" value="PHOSPHOGLYCERATE MUTASE-RELATED"/>
    <property type="match status" value="1"/>
</dbReference>
<evidence type="ECO:0000256" key="1">
    <source>
        <dbReference type="ARBA" id="ARBA00022801"/>
    </source>
</evidence>
<organism evidence="2 3">
    <name type="scientific">Aquamicrobium lusatiense</name>
    <dbReference type="NCBI Taxonomy" id="89772"/>
    <lineage>
        <taxon>Bacteria</taxon>
        <taxon>Pseudomonadati</taxon>
        <taxon>Pseudomonadota</taxon>
        <taxon>Alphaproteobacteria</taxon>
        <taxon>Hyphomicrobiales</taxon>
        <taxon>Phyllobacteriaceae</taxon>
        <taxon>Aquamicrobium</taxon>
    </lineage>
</organism>
<dbReference type="PANTHER" id="PTHR20935:SF0">
    <property type="entry name" value="SERINE_THREONINE-PROTEIN PHOSPHATASE PGAM5, MITOCHONDRIAL"/>
    <property type="match status" value="1"/>
</dbReference>
<dbReference type="GO" id="GO:0016787">
    <property type="term" value="F:hydrolase activity"/>
    <property type="evidence" value="ECO:0007669"/>
    <property type="project" value="UniProtKB-KW"/>
</dbReference>
<dbReference type="Proteomes" id="UP000533306">
    <property type="component" value="Unassembled WGS sequence"/>
</dbReference>
<dbReference type="Pfam" id="PF00300">
    <property type="entry name" value="His_Phos_1"/>
    <property type="match status" value="1"/>
</dbReference>
<dbReference type="InterPro" id="IPR013078">
    <property type="entry name" value="His_Pase_superF_clade-1"/>
</dbReference>
<name>A0A7W9VUQ9_9HYPH</name>
<dbReference type="SUPFAM" id="SSF53254">
    <property type="entry name" value="Phosphoglycerate mutase-like"/>
    <property type="match status" value="1"/>
</dbReference>
<accession>A0A7W9VUQ9</accession>
<dbReference type="AlphaFoldDB" id="A0A7W9VUQ9"/>
<dbReference type="CDD" id="cd07067">
    <property type="entry name" value="HP_PGM_like"/>
    <property type="match status" value="1"/>
</dbReference>
<evidence type="ECO:0000313" key="3">
    <source>
        <dbReference type="Proteomes" id="UP000533306"/>
    </source>
</evidence>